<dbReference type="GO" id="GO:0032153">
    <property type="term" value="C:cell division site"/>
    <property type="evidence" value="ECO:0007669"/>
    <property type="project" value="TreeGrafter"/>
</dbReference>
<keyword evidence="1" id="KW-0472">Membrane</keyword>
<reference evidence="2 3" key="1">
    <citation type="submission" date="2017-03" db="EMBL/GenBank/DDBJ databases">
        <title>Widespread Adenine N6-methylation of Active Genes in Fungi.</title>
        <authorList>
            <consortium name="DOE Joint Genome Institute"/>
            <person name="Mondo S.J."/>
            <person name="Dannebaum R.O."/>
            <person name="Kuo R.C."/>
            <person name="Louie K.B."/>
            <person name="Bewick A.J."/>
            <person name="Labutti K."/>
            <person name="Haridas S."/>
            <person name="Kuo A."/>
            <person name="Salamov A."/>
            <person name="Ahrendt S.R."/>
            <person name="Lau R."/>
            <person name="Bowen B.P."/>
            <person name="Lipzen A."/>
            <person name="Sullivan W."/>
            <person name="Andreopoulos W.B."/>
            <person name="Clum A."/>
            <person name="Lindquist E."/>
            <person name="Daum C."/>
            <person name="Northen T.R."/>
            <person name="Ramamoorthy G."/>
            <person name="Schmitz R.J."/>
            <person name="Gryganskyi A."/>
            <person name="Culley D."/>
            <person name="Magnuson J."/>
            <person name="James T.Y."/>
            <person name="O'Malley M.A."/>
            <person name="Stajich J.E."/>
            <person name="Spatafora J.W."/>
            <person name="Visel A."/>
            <person name="Grigoriev I.V."/>
        </authorList>
    </citation>
    <scope>NUCLEOTIDE SEQUENCE [LARGE SCALE GENOMIC DNA]</scope>
    <source>
        <strain evidence="2 3">NRRL Y-17943</strain>
    </source>
</reference>
<dbReference type="GO" id="GO:0035838">
    <property type="term" value="C:growing cell tip"/>
    <property type="evidence" value="ECO:0007669"/>
    <property type="project" value="TreeGrafter"/>
</dbReference>
<dbReference type="GeneID" id="33561070"/>
<dbReference type="OrthoDB" id="3881at2759"/>
<feature type="transmembrane region" description="Helical" evidence="1">
    <location>
        <begin position="108"/>
        <end position="131"/>
    </location>
</feature>
<evidence type="ECO:0000256" key="1">
    <source>
        <dbReference type="SAM" id="Phobius"/>
    </source>
</evidence>
<dbReference type="InterPro" id="IPR051380">
    <property type="entry name" value="pH-response_reg_palI/RIM9"/>
</dbReference>
<evidence type="ECO:0000313" key="2">
    <source>
        <dbReference type="EMBL" id="ORX35234.1"/>
    </source>
</evidence>
<dbReference type="AlphaFoldDB" id="A0A1Y1UCJ1"/>
<feature type="transmembrane region" description="Helical" evidence="1">
    <location>
        <begin position="184"/>
        <end position="207"/>
    </location>
</feature>
<dbReference type="Pfam" id="PF06687">
    <property type="entry name" value="SUR7"/>
    <property type="match status" value="1"/>
</dbReference>
<accession>A0A1Y1UCJ1</accession>
<dbReference type="GO" id="GO:0005886">
    <property type="term" value="C:plasma membrane"/>
    <property type="evidence" value="ECO:0007669"/>
    <property type="project" value="InterPro"/>
</dbReference>
<dbReference type="RefSeq" id="XP_021869424.1">
    <property type="nucleotide sequence ID" value="XM_022019261.1"/>
</dbReference>
<keyword evidence="3" id="KW-1185">Reference proteome</keyword>
<evidence type="ECO:0008006" key="4">
    <source>
        <dbReference type="Google" id="ProtNLM"/>
    </source>
</evidence>
<dbReference type="PANTHER" id="PTHR28013">
    <property type="entry name" value="PROTEIN DCV1-RELATED"/>
    <property type="match status" value="1"/>
</dbReference>
<keyword evidence="1" id="KW-1133">Transmembrane helix</keyword>
<protein>
    <recommendedName>
        <fullName evidence="4">SUR7/PalI family-domain-containing protein</fullName>
    </recommendedName>
</protein>
<sequence length="252" mass="27374">MLARAAFPAFFLVLGGFIMFLLVTLSVPIIKTIYLLKIEYPGGSTAANIGVLGTCFKGGNAEFLGFDYSGTAYCTDPKVGYRIDPSLLGYDGSRNTSSIIVRALSGSLIINALAAGFAGFSLFFAFFAWLCASRVMEIILFITMFFTAFVAWIAWALDCALTLVARRRVDNYTSGTFSGHIGNAFWLALAGAFALSFGLCFAGCGMFGRYSRPRENYVGNNVAPSGAPAMAEKPAGRRRWPWQRNTAYRGTY</sequence>
<keyword evidence="1" id="KW-0812">Transmembrane</keyword>
<dbReference type="InterPro" id="IPR009571">
    <property type="entry name" value="SUR7/Rim9-like_fungi"/>
</dbReference>
<feature type="transmembrane region" description="Helical" evidence="1">
    <location>
        <begin position="7"/>
        <end position="30"/>
    </location>
</feature>
<gene>
    <name evidence="2" type="ORF">BD324DRAFT_83649</name>
</gene>
<evidence type="ECO:0000313" key="3">
    <source>
        <dbReference type="Proteomes" id="UP000193218"/>
    </source>
</evidence>
<dbReference type="EMBL" id="NBSH01000011">
    <property type="protein sequence ID" value="ORX35234.1"/>
    <property type="molecule type" value="Genomic_DNA"/>
</dbReference>
<dbReference type="InParanoid" id="A0A1Y1UCJ1"/>
<feature type="transmembrane region" description="Helical" evidence="1">
    <location>
        <begin position="138"/>
        <end position="164"/>
    </location>
</feature>
<proteinExistence type="predicted"/>
<dbReference type="STRING" id="4999.A0A1Y1UCJ1"/>
<dbReference type="Proteomes" id="UP000193218">
    <property type="component" value="Unassembled WGS sequence"/>
</dbReference>
<organism evidence="2 3">
    <name type="scientific">Kockovaella imperatae</name>
    <dbReference type="NCBI Taxonomy" id="4999"/>
    <lineage>
        <taxon>Eukaryota</taxon>
        <taxon>Fungi</taxon>
        <taxon>Dikarya</taxon>
        <taxon>Basidiomycota</taxon>
        <taxon>Agaricomycotina</taxon>
        <taxon>Tremellomycetes</taxon>
        <taxon>Tremellales</taxon>
        <taxon>Cuniculitremaceae</taxon>
        <taxon>Kockovaella</taxon>
    </lineage>
</organism>
<name>A0A1Y1UCJ1_9TREE</name>
<dbReference type="PANTHER" id="PTHR28013:SF4">
    <property type="entry name" value="MARVEL DOMAIN-CONTAINING PROTEIN"/>
    <property type="match status" value="1"/>
</dbReference>
<comment type="caution">
    <text evidence="2">The sequence shown here is derived from an EMBL/GenBank/DDBJ whole genome shotgun (WGS) entry which is preliminary data.</text>
</comment>